<keyword evidence="6" id="KW-1133">Transmembrane helix</keyword>
<evidence type="ECO:0000259" key="8">
    <source>
        <dbReference type="PROSITE" id="PS50109"/>
    </source>
</evidence>
<dbReference type="InterPro" id="IPR011110">
    <property type="entry name" value="Reg_prop"/>
</dbReference>
<dbReference type="InterPro" id="IPR005467">
    <property type="entry name" value="His_kinase_dom"/>
</dbReference>
<dbReference type="InterPro" id="IPR036097">
    <property type="entry name" value="HisK_dim/P_sf"/>
</dbReference>
<keyword evidence="6" id="KW-0472">Membrane</keyword>
<keyword evidence="5 9" id="KW-0418">Kinase</keyword>
<dbReference type="RefSeq" id="WP_074802846.1">
    <property type="nucleotide sequence ID" value="NZ_BPTR01000001.1"/>
</dbReference>
<evidence type="ECO:0000313" key="9">
    <source>
        <dbReference type="EMBL" id="GJG26341.1"/>
    </source>
</evidence>
<keyword evidence="6" id="KW-0812">Transmembrane</keyword>
<dbReference type="PANTHER" id="PTHR43547:SF2">
    <property type="entry name" value="HYBRID SIGNAL TRANSDUCTION HISTIDINE KINASE C"/>
    <property type="match status" value="1"/>
</dbReference>
<feature type="signal peptide" evidence="7">
    <location>
        <begin position="1"/>
        <end position="19"/>
    </location>
</feature>
<comment type="catalytic activity">
    <reaction evidence="1">
        <text>ATP + protein L-histidine = ADP + protein N-phospho-L-histidine.</text>
        <dbReference type="EC" id="2.7.13.3"/>
    </reaction>
</comment>
<dbReference type="Pfam" id="PF02518">
    <property type="entry name" value="HATPase_c"/>
    <property type="match status" value="1"/>
</dbReference>
<dbReference type="InterPro" id="IPR036890">
    <property type="entry name" value="HATPase_C_sf"/>
</dbReference>
<dbReference type="InterPro" id="IPR015943">
    <property type="entry name" value="WD40/YVTN_repeat-like_dom_sf"/>
</dbReference>
<feature type="domain" description="Histidine kinase" evidence="8">
    <location>
        <begin position="802"/>
        <end position="1015"/>
    </location>
</feature>
<dbReference type="Gene3D" id="2.60.40.10">
    <property type="entry name" value="Immunoglobulins"/>
    <property type="match status" value="1"/>
</dbReference>
<dbReference type="InterPro" id="IPR011123">
    <property type="entry name" value="Y_Y_Y"/>
</dbReference>
<dbReference type="InterPro" id="IPR003661">
    <property type="entry name" value="HisK_dim/P_dom"/>
</dbReference>
<dbReference type="InterPro" id="IPR013783">
    <property type="entry name" value="Ig-like_fold"/>
</dbReference>
<dbReference type="SMART" id="SM00388">
    <property type="entry name" value="HisKA"/>
    <property type="match status" value="1"/>
</dbReference>
<keyword evidence="7" id="KW-0732">Signal</keyword>
<dbReference type="AlphaFoldDB" id="A0AA37HUJ6"/>
<sequence>MNRIITTLFVLLSSLTIFADDDTEKFNFHIGSENGLTSDIVMDITFDGEGLAWVATYTGVNRIAGGHIINYRQQNSNIANNQIMKLCYNKKYNLMMMGTQANGLTYYNFKTRDFESYTEKDGLPDKHIMDVKCDRNGKTWILSKNGLISWFDYSTKKFGILNKNKPQHPINLVSCINVDSRGCIYIGHHQTGLNVYNPRTKKERHYLDNISISQIFFDHKGRCWLVTSKGLTLLNLKTGDAKTYTVNANHQNSEDNYIRYISETTDKSLVACTNDGLGYVDLKRNSIPTKDDLYFYKISSLFGGQLPIPKLALQDKYGNLWMAGREYGIDIIMYNSTPFHLLQPFANINLAGVYSLWAGKYDVWAGMQDLFGRIDQDNHLVETISILPHVKSPQERIIAIKRSKDGIMWLGTLQNGVLRYNTNNKTWLSQPEGLEQGQIRDFQPDKYGGMYVSTSTGLYYVKDNKSKNLNFIYKHCPPIAMKTVFIDKDDKLWVGTWGYGLLIFDKQHKLIFKKDLATGLASDVNQFYYDRDGYLWIATSNGLFCFDNIRNLKKMKHYTSEDKERELNYKSVTMDKTGHIWLTTPSSILFMNRYGGKLEEYDYRNGSSFGVFHTGVAEATANGLVYFGSSKGAVYFNASEALTPQKLSPLHIMSIDEFVPDENGKYTIDAGHNTITVRFMLENIAQINNVVYQYYIEGMTNKWEDTPGHADITIENLPPGDYVIKVRAKAKSQSWDMAVVTSVNVHMKAHWYWSWWSKTIYMLLAFGLLAYAVREYNKYNKNKIAQLAEINTNKDRVRFFTGITHELYTPLTLINAPLEELKSARNMSVKEQKQLKMISDNVERLMNLIKQIRQYMRSDEPMNMSPQSLIAITEIITNKYRLKNNNPELRIISKYEDNLPNVNLNRSAITSVMDNLLSNAIKYTPKGTITVSVHREVDQLITSVQDTGYGIKEEAIPHLFNPYYQAESHDKEIVGGIGIGLYTAKRYINQHGGTISVTSVEGHGSTFTFSLPIWH</sequence>
<dbReference type="PROSITE" id="PS50109">
    <property type="entry name" value="HIS_KIN"/>
    <property type="match status" value="1"/>
</dbReference>
<protein>
    <recommendedName>
        <fullName evidence="2">histidine kinase</fullName>
        <ecNumber evidence="2">2.7.13.3</ecNumber>
    </recommendedName>
</protein>
<name>A0AA37HUJ6_SEGBR</name>
<dbReference type="SUPFAM" id="SSF47384">
    <property type="entry name" value="Homodimeric domain of signal transducing histidine kinase"/>
    <property type="match status" value="1"/>
</dbReference>
<feature type="chain" id="PRO_5041393700" description="histidine kinase" evidence="7">
    <location>
        <begin position="20"/>
        <end position="1015"/>
    </location>
</feature>
<dbReference type="PANTHER" id="PTHR43547">
    <property type="entry name" value="TWO-COMPONENT HISTIDINE KINASE"/>
    <property type="match status" value="1"/>
</dbReference>
<evidence type="ECO:0000256" key="7">
    <source>
        <dbReference type="SAM" id="SignalP"/>
    </source>
</evidence>
<dbReference type="SUPFAM" id="SSF63829">
    <property type="entry name" value="Calcium-dependent phosphotriesterase"/>
    <property type="match status" value="2"/>
</dbReference>
<proteinExistence type="predicted"/>
<dbReference type="Pfam" id="PF07494">
    <property type="entry name" value="Reg_prop"/>
    <property type="match status" value="1"/>
</dbReference>
<evidence type="ECO:0000256" key="1">
    <source>
        <dbReference type="ARBA" id="ARBA00000085"/>
    </source>
</evidence>
<evidence type="ECO:0000256" key="6">
    <source>
        <dbReference type="SAM" id="Phobius"/>
    </source>
</evidence>
<keyword evidence="4" id="KW-0808">Transferase</keyword>
<dbReference type="Pfam" id="PF07495">
    <property type="entry name" value="Y_Y_Y"/>
    <property type="match status" value="1"/>
</dbReference>
<dbReference type="Proteomes" id="UP000887043">
    <property type="component" value="Unassembled WGS sequence"/>
</dbReference>
<dbReference type="FunFam" id="3.30.565.10:FF:000006">
    <property type="entry name" value="Sensor histidine kinase WalK"/>
    <property type="match status" value="1"/>
</dbReference>
<dbReference type="Pfam" id="PF00512">
    <property type="entry name" value="HisKA"/>
    <property type="match status" value="1"/>
</dbReference>
<dbReference type="PRINTS" id="PR00344">
    <property type="entry name" value="BCTRLSENSOR"/>
</dbReference>
<gene>
    <name evidence="9" type="ORF">PRRU23_00410</name>
</gene>
<dbReference type="Gene3D" id="3.30.565.10">
    <property type="entry name" value="Histidine kinase-like ATPase, C-terminal domain"/>
    <property type="match status" value="1"/>
</dbReference>
<evidence type="ECO:0000256" key="2">
    <source>
        <dbReference type="ARBA" id="ARBA00012438"/>
    </source>
</evidence>
<dbReference type="GO" id="GO:0000155">
    <property type="term" value="F:phosphorelay sensor kinase activity"/>
    <property type="evidence" value="ECO:0007669"/>
    <property type="project" value="InterPro"/>
</dbReference>
<evidence type="ECO:0000256" key="5">
    <source>
        <dbReference type="ARBA" id="ARBA00022777"/>
    </source>
</evidence>
<dbReference type="Gene3D" id="1.10.287.130">
    <property type="match status" value="1"/>
</dbReference>
<evidence type="ECO:0000256" key="3">
    <source>
        <dbReference type="ARBA" id="ARBA00022553"/>
    </source>
</evidence>
<dbReference type="CDD" id="cd00082">
    <property type="entry name" value="HisKA"/>
    <property type="match status" value="1"/>
</dbReference>
<dbReference type="Gene3D" id="2.130.10.10">
    <property type="entry name" value="YVTN repeat-like/Quinoprotein amine dehydrogenase"/>
    <property type="match status" value="3"/>
</dbReference>
<dbReference type="SMART" id="SM00387">
    <property type="entry name" value="HATPase_c"/>
    <property type="match status" value="1"/>
</dbReference>
<evidence type="ECO:0000256" key="4">
    <source>
        <dbReference type="ARBA" id="ARBA00022679"/>
    </source>
</evidence>
<reference evidence="9" key="1">
    <citation type="submission" date="2021-08" db="EMBL/GenBank/DDBJ databases">
        <title>Prevotella lacticifex sp. nov., isolated from rumen of cow.</title>
        <authorList>
            <person name="Shinkai T."/>
            <person name="Ikeyama N."/>
            <person name="Kumagai M."/>
            <person name="Ohmori H."/>
            <person name="Sakamoto M."/>
            <person name="Ohkuma M."/>
            <person name="Mitsumori M."/>
        </authorList>
    </citation>
    <scope>NUCLEOTIDE SEQUENCE</scope>
    <source>
        <strain evidence="9">DSM 11371</strain>
    </source>
</reference>
<dbReference type="EC" id="2.7.13.3" evidence="2"/>
<organism evidence="9 10">
    <name type="scientific">Segatella bryantii</name>
    <name type="common">Prevotella bryantii</name>
    <dbReference type="NCBI Taxonomy" id="77095"/>
    <lineage>
        <taxon>Bacteria</taxon>
        <taxon>Pseudomonadati</taxon>
        <taxon>Bacteroidota</taxon>
        <taxon>Bacteroidia</taxon>
        <taxon>Bacteroidales</taxon>
        <taxon>Prevotellaceae</taxon>
        <taxon>Segatella</taxon>
    </lineage>
</organism>
<dbReference type="EMBL" id="BPTR01000001">
    <property type="protein sequence ID" value="GJG26341.1"/>
    <property type="molecule type" value="Genomic_DNA"/>
</dbReference>
<dbReference type="InterPro" id="IPR003594">
    <property type="entry name" value="HATPase_dom"/>
</dbReference>
<accession>A0AA37HUJ6</accession>
<dbReference type="SUPFAM" id="SSF55874">
    <property type="entry name" value="ATPase domain of HSP90 chaperone/DNA topoisomerase II/histidine kinase"/>
    <property type="match status" value="1"/>
</dbReference>
<evidence type="ECO:0000313" key="10">
    <source>
        <dbReference type="Proteomes" id="UP000887043"/>
    </source>
</evidence>
<comment type="caution">
    <text evidence="9">The sequence shown here is derived from an EMBL/GenBank/DDBJ whole genome shotgun (WGS) entry which is preliminary data.</text>
</comment>
<keyword evidence="3" id="KW-0597">Phosphoprotein</keyword>
<feature type="transmembrane region" description="Helical" evidence="6">
    <location>
        <begin position="751"/>
        <end position="773"/>
    </location>
</feature>
<dbReference type="InterPro" id="IPR004358">
    <property type="entry name" value="Sig_transdc_His_kin-like_C"/>
</dbReference>